<feature type="transmembrane region" description="Helical" evidence="6">
    <location>
        <begin position="2650"/>
        <end position="2669"/>
    </location>
</feature>
<feature type="transmembrane region" description="Helical" evidence="6">
    <location>
        <begin position="1993"/>
        <end position="2011"/>
    </location>
</feature>
<feature type="transmembrane region" description="Helical" evidence="6">
    <location>
        <begin position="1544"/>
        <end position="1563"/>
    </location>
</feature>
<feature type="transmembrane region" description="Helical" evidence="6">
    <location>
        <begin position="1684"/>
        <end position="1707"/>
    </location>
</feature>
<feature type="domain" description="Amino acid transporter transmembrane" evidence="7">
    <location>
        <begin position="1826"/>
        <end position="2203"/>
    </location>
</feature>
<feature type="transmembrane region" description="Helical" evidence="6">
    <location>
        <begin position="2183"/>
        <end position="2201"/>
    </location>
</feature>
<feature type="transmembrane region" description="Helical" evidence="6">
    <location>
        <begin position="2390"/>
        <end position="2409"/>
    </location>
</feature>
<feature type="transmembrane region" description="Helical" evidence="6">
    <location>
        <begin position="1120"/>
        <end position="1138"/>
    </location>
</feature>
<reference evidence="9" key="2">
    <citation type="journal article" date="2023" name="Microbiol Resour">
        <title>Decontamination and Annotation of the Draft Genome Sequence of the Oomycete Lagenidium giganteum ARSEF 373.</title>
        <authorList>
            <person name="Morgan W.R."/>
            <person name="Tartar A."/>
        </authorList>
    </citation>
    <scope>NUCLEOTIDE SEQUENCE</scope>
    <source>
        <strain evidence="9">ARSEF 373</strain>
    </source>
</reference>
<organism evidence="9 10">
    <name type="scientific">Lagenidium giganteum</name>
    <dbReference type="NCBI Taxonomy" id="4803"/>
    <lineage>
        <taxon>Eukaryota</taxon>
        <taxon>Sar</taxon>
        <taxon>Stramenopiles</taxon>
        <taxon>Oomycota</taxon>
        <taxon>Peronosporomycetes</taxon>
        <taxon>Pythiales</taxon>
        <taxon>Pythiaceae</taxon>
    </lineage>
</organism>
<sequence length="2823" mass="310842">ARTPSERPIFKTPTSCFQPTGGRVRCRHGPKKKGKAPKKTKEELEEERRLQEEEEARQRAEEERRLEEERKKRELEEARRREEEARNRASELDRLQQEHEATKHDLEAKAHRLAEILRIQKEGKDWEKYLACEPRPDAHVEGDMNSFLNSWILEEVSTDVNAVTASCNNAHQVILDLEYVGANAKATNDPALAAQCQAFVDKIERMINEKIEYATAHILQYADEYTDINSRSEVRMASATRQMKLGLWINLIAKGSRNKRIDFQELGISVDLPKAVVIQTLALRVSHLPFDPFSPINSQNIDFALGGIYSIDLMAIPPPPKRARGWMMREVTDSGDQIKRLHYPLEGMVASAALPIKVSIALPSDVLFSPTPRIGWWDPHSECWEEEGITEVVLHPDTNVLTFSTMKLTHLPVLQQRDLNYQKYLWHLKMSTTTANHAHLKMKTEHFDVIHFEISQAGARLLQPQLAQLSYLSNEWLEPAELLMKLSASGIGLCPTLEDDMRFGYIPKSKALEDHVIQEVVSIISAYEVSIGNMSLESNSGGMRWIGAIDNPKQIVFAVKEIFWPYIERRDCKDNNSNNNNSYLSASSYGEQAEPQHPASGSYINVLTEVVEDVAGVGVKFRIDRSEDPYDTHVHLKHALEEISSPDAKDRMENSNVMFEFVLMKLLSLLRMFSYSKPLSTSAADDKGPPQLDTEEEMLTSAVAVAAEALGIDDEATMYSSDANGAIMDEAGSAYSGPGCSMGDSPAGRDGGGERAKSTAARRGARQHAHGAVEIPQSGRDHLASFETGFPALVDEDELHETAKQKAPAVQCAQAIVANCAIPFTLLMSAIGAGTLAVPYTFLLLPTHEAVLMLCLVGIAMAFTADVILRVHVAMASRSDTEELRETYQELALHAGGVRLARIVSFFTAFAVFGACVGCVRVVRDMAPSLLAILHIRSQEAFDAMAPETQAAFVSRTVWSVFMVVILPLGFFKKISALRFSSYLGFTFSIYLVGAVAYRAITQTPSFDEAAIATELAPASLFTKFSHLSECIAIYNFTFMLHLNVIPLLAQVVAKSGGGNGKNKQRVLEQAERKMRYNVYAAVLVCVLLYATFGLCAMSIYGKDTQGNILLNLSHDPIMVVPRVAILFTILFSFPLLFHPLRSLVLELRCCGENPTLRTQVVVSVILLVAQILCAMRVPGIQVVFSFVGSGILFLLCYVMPAIFYTQLVPWRYSTAGRFTHALLWVLVAISCVFCSLATVQAIFKHAAMTVLQASPHDFPSPLRTHGATTVVPFTSLKRASRLSEFNVFITLLMSLVGAGMLSVPYTFVLIPLWQALAGVVVVGVAMAATAVALLQAHVELARQEEARTHIGAGKKYVSFHSIAVMAGGKVLGMVVSVTTFIDIYGSCIGCVRIVRDMTPHVAKLLYSIFSDTRLDGSSQKRVADAMLWGTFVVVVLPLCVMKNLSSLRIVSYLSFLCSIYLAGAIIYRSYHAFDDDTAPYTSNHTATHAFDETAGVHFQHLAQSVSIYIYVFMMHPNLLPLFTQLRGNFHESLAKTQSKMVEAIVGVAVFAVIFYSALGFFASQLYSSINGNILLNLKNDPLMQAPVAAVYVTVILTFPMLFHPLRTIAEEIVWRSAMPEVAVVKRWIGAIILLWSQLLIAIWVPGIEVVFGLIGGTTCLAICFVFPVIAFTRLVSWRHRRCGRVAVAVLWLSVVVFAVTGITTTWCSQLSMSRFPRLRGDRHHMVTRGVTCVAFPSLACASIFHYRHQPRDTARVTAATSPTNRLPYHFASLHNSPLPTLTSSRFLMPLSSSSPAVPAHSPLRSQREPASIEYHTYKRSSLPDWNVFITLLMSVVGAGMLSVPYTFVLVPLWQALAGIVLVGATMGCTGVAFVHAHTELAKKEELFSHAGAGKKFVSFKAIAIQAGGERVGKIVSSITGVGIFGGCVGGVRIVRDMTPYVVTRVVALWATDVLPQDQARVIADAMLWVIFLGVVLPVCLKKDLSSLRVVSYLSFVCSIYLVGAIIYRAYNAVDDLAVIDPMHTPTGSPLARLTQSISIYNFAFMMHLNMVPLFHQLRGDYSESLAATRSKMTEIIVGVVLFVIILYSAFGFFTSQLYGQAINGNVLLNLKNDKLMEIPVVAVYLTVIFTFPMLFHPLRTIVEESVNVGERRLHRLGISTALMVAQVFVAMCVPGIQVVFALTGATCCLLICFVFPLFAFTRLATWRDVASLRIAVFGLWALVAVFALSRCSGHAVHVLMWTSPTPKNELVRILEGTTEGGHPSAKIRPPSVHLAIQKGHCEEEHRPLRTLPASTMPVRDEVKPLLGTRSSSRLSQYSDHGPRSPFETGFPMVFPEPAPSPRPHRLSFSYSMSDRHRELHVFSTLLMSVVGAGMLSVPYTFVLIPTWEALLGIVVVGVSMGLTATALLKAHVQLAAEEEGALYIGAGKKFSSFQSIAILAGGDTFGYVVSIVTAIGIYGGCVGCIRIVRDIAPFIVSLTYSMATGDPAALAAASGTRYADYIMWLSFILIVFPLCLLKNLSGLRVSSYLGFAFSIYLVIAVIYRSYHQLDSASTAMDVASAALSRINGSSSGDGAVADVSSVPVVSPEPEAIHVIPTVVVGSLVSRFAQSISIYNYAFMMHLNLLPLFIQLRGSFTEPLQQSSRKMKWCIAGVVVFCVLLYAIFGLYAERLYDGTIRGNVLLNLENDPVMDVPLVAVYLTVVLSFPLLFHPLRGVIEELVFTTTINDISFMTRLGGTTVLLLSQLLVAIWVPVIEVVFALTGASSCLMICFVFPVVLFTRLYPWRSVRGGKVWIVGLWAIVAFFTFIGIVATWFLLVDIHRQ</sequence>
<dbReference type="PANTHER" id="PTHR22950">
    <property type="entry name" value="AMINO ACID TRANSPORTER"/>
    <property type="match status" value="1"/>
</dbReference>
<feature type="domain" description="Amino acid transporter transmembrane" evidence="7">
    <location>
        <begin position="824"/>
        <end position="1243"/>
    </location>
</feature>
<feature type="transmembrane region" description="Helical" evidence="6">
    <location>
        <begin position="1286"/>
        <end position="1308"/>
    </location>
</feature>
<evidence type="ECO:0000259" key="7">
    <source>
        <dbReference type="Pfam" id="PF01490"/>
    </source>
</evidence>
<feature type="region of interest" description="Disordered" evidence="5">
    <location>
        <begin position="577"/>
        <end position="597"/>
    </location>
</feature>
<dbReference type="PANTHER" id="PTHR22950:SF652">
    <property type="entry name" value="TRANSMEMBRANE AMINO ACID TRANSPORTER FAMILY PROTEIN"/>
    <property type="match status" value="1"/>
</dbReference>
<feature type="transmembrane region" description="Helical" evidence="6">
    <location>
        <begin position="2529"/>
        <end position="2547"/>
    </location>
</feature>
<dbReference type="Pfam" id="PF01490">
    <property type="entry name" value="Aa_trans"/>
    <property type="match status" value="4"/>
</dbReference>
<dbReference type="Proteomes" id="UP001146120">
    <property type="component" value="Unassembled WGS sequence"/>
</dbReference>
<dbReference type="EMBL" id="DAKRPA010000256">
    <property type="protein sequence ID" value="DAZ94336.1"/>
    <property type="molecule type" value="Genomic_DNA"/>
</dbReference>
<feature type="transmembrane region" description="Helical" evidence="6">
    <location>
        <begin position="1915"/>
        <end position="1935"/>
    </location>
</feature>
<feature type="compositionally biased region" description="Basic residues" evidence="5">
    <location>
        <begin position="24"/>
        <end position="38"/>
    </location>
</feature>
<feature type="transmembrane region" description="Helical" evidence="6">
    <location>
        <begin position="903"/>
        <end position="923"/>
    </location>
</feature>
<feature type="transmembrane region" description="Helical" evidence="6">
    <location>
        <begin position="1075"/>
        <end position="1100"/>
    </location>
</feature>
<feature type="compositionally biased region" description="Basic and acidic residues" evidence="5">
    <location>
        <begin position="39"/>
        <end position="102"/>
    </location>
</feature>
<evidence type="ECO:0000256" key="6">
    <source>
        <dbReference type="SAM" id="Phobius"/>
    </source>
</evidence>
<feature type="transmembrane region" description="Helical" evidence="6">
    <location>
        <begin position="1314"/>
        <end position="1335"/>
    </location>
</feature>
<comment type="caution">
    <text evidence="9">The sequence shown here is derived from an EMBL/GenBank/DDBJ whole genome shotgun (WGS) entry which is preliminary data.</text>
</comment>
<dbReference type="PRINTS" id="PR02043">
    <property type="entry name" value="CANCERSCCP1"/>
</dbReference>
<feature type="transmembrane region" description="Helical" evidence="6">
    <location>
        <begin position="1224"/>
        <end position="1244"/>
    </location>
</feature>
<feature type="transmembrane region" description="Helical" evidence="6">
    <location>
        <begin position="2499"/>
        <end position="2517"/>
    </location>
</feature>
<reference evidence="9" key="1">
    <citation type="submission" date="2022-11" db="EMBL/GenBank/DDBJ databases">
        <authorList>
            <person name="Morgan W.R."/>
            <person name="Tartar A."/>
        </authorList>
    </citation>
    <scope>NUCLEOTIDE SEQUENCE</scope>
    <source>
        <strain evidence="9">ARSEF 373</strain>
    </source>
</reference>
<feature type="transmembrane region" description="Helical" evidence="6">
    <location>
        <begin position="2473"/>
        <end position="2493"/>
    </location>
</feature>
<feature type="transmembrane region" description="Helical" evidence="6">
    <location>
        <begin position="2731"/>
        <end position="2752"/>
    </location>
</feature>
<feature type="transmembrane region" description="Helical" evidence="6">
    <location>
        <begin position="1624"/>
        <end position="1645"/>
    </location>
</feature>
<feature type="transmembrane region" description="Helical" evidence="6">
    <location>
        <begin position="2360"/>
        <end position="2383"/>
    </location>
</feature>
<feature type="transmembrane region" description="Helical" evidence="6">
    <location>
        <begin position="1423"/>
        <end position="1441"/>
    </location>
</feature>
<feature type="region of interest" description="Disordered" evidence="5">
    <location>
        <begin position="739"/>
        <end position="778"/>
    </location>
</feature>
<feature type="transmembrane region" description="Helical" evidence="6">
    <location>
        <begin position="1453"/>
        <end position="1471"/>
    </location>
</feature>
<feature type="compositionally biased region" description="Low complexity" evidence="5">
    <location>
        <begin position="577"/>
        <end position="588"/>
    </location>
</feature>
<feature type="transmembrane region" description="Helical" evidence="6">
    <location>
        <begin position="2031"/>
        <end position="2055"/>
    </location>
</feature>
<keyword evidence="10" id="KW-1185">Reference proteome</keyword>
<feature type="transmembrane region" description="Helical" evidence="6">
    <location>
        <begin position="2213"/>
        <end position="2230"/>
    </location>
</feature>
<feature type="transmembrane region" description="Helical" evidence="6">
    <location>
        <begin position="2076"/>
        <end position="2099"/>
    </location>
</feature>
<dbReference type="Pfam" id="PF15927">
    <property type="entry name" value="Casc1_N"/>
    <property type="match status" value="1"/>
</dbReference>
<evidence type="ECO:0000256" key="1">
    <source>
        <dbReference type="ARBA" id="ARBA00004141"/>
    </source>
</evidence>
<feature type="domain" description="Amino acid transporter transmembrane" evidence="7">
    <location>
        <begin position="1285"/>
        <end position="1702"/>
    </location>
</feature>
<feature type="domain" description="IC97/Casc1 N-terminal" evidence="8">
    <location>
        <begin position="56"/>
        <end position="252"/>
    </location>
</feature>
<feature type="transmembrane region" description="Helical" evidence="6">
    <location>
        <begin position="1962"/>
        <end position="1981"/>
    </location>
</feature>
<feature type="transmembrane region" description="Helical" evidence="6">
    <location>
        <begin position="1032"/>
        <end position="1054"/>
    </location>
</feature>
<evidence type="ECO:0000313" key="10">
    <source>
        <dbReference type="Proteomes" id="UP001146120"/>
    </source>
</evidence>
<evidence type="ECO:0000256" key="5">
    <source>
        <dbReference type="SAM" id="MobiDB-lite"/>
    </source>
</evidence>
<feature type="transmembrane region" description="Helical" evidence="6">
    <location>
        <begin position="850"/>
        <end position="869"/>
    </location>
</feature>
<feature type="transmembrane region" description="Helical" evidence="6">
    <location>
        <begin position="816"/>
        <end position="838"/>
    </location>
</feature>
<feature type="non-terminal residue" evidence="9">
    <location>
        <position position="1"/>
    </location>
</feature>
<feature type="transmembrane region" description="Helical" evidence="6">
    <location>
        <begin position="2758"/>
        <end position="2781"/>
    </location>
</feature>
<comment type="subcellular location">
    <subcellularLocation>
        <location evidence="1">Membrane</location>
        <topology evidence="1">Multi-pass membrane protein</topology>
    </subcellularLocation>
</comment>
<accession>A0AAV2YJQ5</accession>
<dbReference type="InterPro" id="IPR013057">
    <property type="entry name" value="AA_transpt_TM"/>
</dbReference>
<keyword evidence="2 6" id="KW-0812">Transmembrane</keyword>
<proteinExistence type="predicted"/>
<feature type="transmembrane region" description="Helical" evidence="6">
    <location>
        <begin position="2689"/>
        <end position="2710"/>
    </location>
</feature>
<dbReference type="InterPro" id="IPR031826">
    <property type="entry name" value="IC97/Casc1_N"/>
</dbReference>
<feature type="transmembrane region" description="Helical" evidence="6">
    <location>
        <begin position="983"/>
        <end position="1001"/>
    </location>
</feature>
<feature type="transmembrane region" description="Helical" evidence="6">
    <location>
        <begin position="1183"/>
        <end position="1204"/>
    </location>
</feature>
<evidence type="ECO:0000256" key="2">
    <source>
        <dbReference type="ARBA" id="ARBA00022692"/>
    </source>
</evidence>
<feature type="region of interest" description="Disordered" evidence="5">
    <location>
        <begin position="1"/>
        <end position="102"/>
    </location>
</feature>
<feature type="transmembrane region" description="Helical" evidence="6">
    <location>
        <begin position="2446"/>
        <end position="2466"/>
    </location>
</feature>
<evidence type="ECO:0000259" key="8">
    <source>
        <dbReference type="Pfam" id="PF15927"/>
    </source>
</evidence>
<dbReference type="GO" id="GO:0016020">
    <property type="term" value="C:membrane"/>
    <property type="evidence" value="ECO:0007669"/>
    <property type="project" value="UniProtKB-SubCell"/>
</dbReference>
<feature type="transmembrane region" description="Helical" evidence="6">
    <location>
        <begin position="1583"/>
        <end position="1603"/>
    </location>
</feature>
<dbReference type="GO" id="GO:0015179">
    <property type="term" value="F:L-amino acid transmembrane transporter activity"/>
    <property type="evidence" value="ECO:0007669"/>
    <property type="project" value="TreeGrafter"/>
</dbReference>
<feature type="transmembrane region" description="Helical" evidence="6">
    <location>
        <begin position="2157"/>
        <end position="2177"/>
    </location>
</feature>
<evidence type="ECO:0000256" key="3">
    <source>
        <dbReference type="ARBA" id="ARBA00022989"/>
    </source>
</evidence>
<feature type="transmembrane region" description="Helical" evidence="6">
    <location>
        <begin position="2793"/>
        <end position="2817"/>
    </location>
</feature>
<feature type="transmembrane region" description="Helical" evidence="6">
    <location>
        <begin position="2612"/>
        <end position="2630"/>
    </location>
</feature>
<keyword evidence="4 6" id="KW-0472">Membrane</keyword>
<protein>
    <recommendedName>
        <fullName evidence="11">Amino acid transporter transmembrane domain-containing protein</fullName>
    </recommendedName>
</protein>
<gene>
    <name evidence="9" type="ORF">N0F65_012139</name>
</gene>
<feature type="transmembrane region" description="Helical" evidence="6">
    <location>
        <begin position="1727"/>
        <end position="1747"/>
    </location>
</feature>
<feature type="transmembrane region" description="Helical" evidence="6">
    <location>
        <begin position="1854"/>
        <end position="1875"/>
    </location>
</feature>
<name>A0AAV2YJQ5_9STRA</name>
<feature type="transmembrane region" description="Helical" evidence="6">
    <location>
        <begin position="1506"/>
        <end position="1523"/>
    </location>
</feature>
<evidence type="ECO:0000313" key="9">
    <source>
        <dbReference type="EMBL" id="DAZ94336.1"/>
    </source>
</evidence>
<keyword evidence="3 6" id="KW-1133">Transmembrane helix</keyword>
<evidence type="ECO:0000256" key="4">
    <source>
        <dbReference type="ARBA" id="ARBA00023136"/>
    </source>
</evidence>
<feature type="domain" description="Amino acid transporter transmembrane" evidence="7">
    <location>
        <begin position="2363"/>
        <end position="2815"/>
    </location>
</feature>
<evidence type="ECO:0008006" key="11">
    <source>
        <dbReference type="Google" id="ProtNLM"/>
    </source>
</evidence>
<dbReference type="InterPro" id="IPR023247">
    <property type="entry name" value="IC97/Dnai7-like"/>
</dbReference>
<feature type="transmembrane region" description="Helical" evidence="6">
    <location>
        <begin position="1651"/>
        <end position="1672"/>
    </location>
</feature>
<feature type="transmembrane region" description="Helical" evidence="6">
    <location>
        <begin position="2119"/>
        <end position="2136"/>
    </location>
</feature>
<feature type="transmembrane region" description="Helical" evidence="6">
    <location>
        <begin position="1826"/>
        <end position="1848"/>
    </location>
</feature>